<dbReference type="PANTHER" id="PTHR15938:SF0">
    <property type="entry name" value="HOMOLOGOUS-PAIRING PROTEIN 2 HOMOLOG"/>
    <property type="match status" value="1"/>
</dbReference>
<dbReference type="Pfam" id="PF07106">
    <property type="entry name" value="WHD_TBPIP"/>
    <property type="match status" value="1"/>
</dbReference>
<evidence type="ECO:0000256" key="2">
    <source>
        <dbReference type="ARBA" id="ARBA00007922"/>
    </source>
</evidence>
<evidence type="ECO:0000259" key="9">
    <source>
        <dbReference type="Pfam" id="PF07106"/>
    </source>
</evidence>
<dbReference type="Gene3D" id="1.10.10.10">
    <property type="entry name" value="Winged helix-like DNA-binding domain superfamily/Winged helix DNA-binding domain"/>
    <property type="match status" value="1"/>
</dbReference>
<comment type="caution">
    <text evidence="11">The sequence shown here is derived from an EMBL/GenBank/DDBJ whole genome shotgun (WGS) entry which is preliminary data.</text>
</comment>
<dbReference type="EMBL" id="JAANIT010000158">
    <property type="protein sequence ID" value="KAG1551264.1"/>
    <property type="molecule type" value="Genomic_DNA"/>
</dbReference>
<dbReference type="OMA" id="QKYHREW"/>
<organism evidence="11 12">
    <name type="scientific">Rhizopus oryzae</name>
    <name type="common">Mucormycosis agent</name>
    <name type="synonym">Rhizopus arrhizus var. delemar</name>
    <dbReference type="NCBI Taxonomy" id="64495"/>
    <lineage>
        <taxon>Eukaryota</taxon>
        <taxon>Fungi</taxon>
        <taxon>Fungi incertae sedis</taxon>
        <taxon>Mucoromycota</taxon>
        <taxon>Mucoromycotina</taxon>
        <taxon>Mucoromycetes</taxon>
        <taxon>Mucorales</taxon>
        <taxon>Mucorineae</taxon>
        <taxon>Rhizopodaceae</taxon>
        <taxon>Rhizopus</taxon>
    </lineage>
</organism>
<evidence type="ECO:0000313" key="11">
    <source>
        <dbReference type="EMBL" id="KAG1551264.1"/>
    </source>
</evidence>
<keyword evidence="7" id="KW-0469">Meiosis</keyword>
<evidence type="ECO:0000256" key="5">
    <source>
        <dbReference type="ARBA" id="ARBA00023172"/>
    </source>
</evidence>
<dbReference type="AlphaFoldDB" id="A0A9P6YL65"/>
<name>A0A9P6YL65_RHIOR</name>
<keyword evidence="6" id="KW-0539">Nucleus</keyword>
<evidence type="ECO:0000256" key="4">
    <source>
        <dbReference type="ARBA" id="ARBA00023054"/>
    </source>
</evidence>
<dbReference type="GO" id="GO:0000709">
    <property type="term" value="P:meiotic joint molecule formation"/>
    <property type="evidence" value="ECO:0007669"/>
    <property type="project" value="TreeGrafter"/>
</dbReference>
<dbReference type="GO" id="GO:0120230">
    <property type="term" value="F:recombinase activator activity"/>
    <property type="evidence" value="ECO:0007669"/>
    <property type="project" value="TreeGrafter"/>
</dbReference>
<dbReference type="GO" id="GO:0000794">
    <property type="term" value="C:condensed nuclear chromosome"/>
    <property type="evidence" value="ECO:0007669"/>
    <property type="project" value="TreeGrafter"/>
</dbReference>
<dbReference type="PANTHER" id="PTHR15938">
    <property type="entry name" value="TBP-1 INTERACTING PROTEIN"/>
    <property type="match status" value="1"/>
</dbReference>
<evidence type="ECO:0000256" key="7">
    <source>
        <dbReference type="ARBA" id="ARBA00023254"/>
    </source>
</evidence>
<dbReference type="GO" id="GO:0120231">
    <property type="term" value="C:DNA recombinase auxiliary factor complex"/>
    <property type="evidence" value="ECO:0007669"/>
    <property type="project" value="TreeGrafter"/>
</dbReference>
<dbReference type="InterPro" id="IPR036388">
    <property type="entry name" value="WH-like_DNA-bd_sf"/>
</dbReference>
<evidence type="ECO:0000313" key="12">
    <source>
        <dbReference type="Proteomes" id="UP000717996"/>
    </source>
</evidence>
<dbReference type="GO" id="GO:0007129">
    <property type="term" value="P:homologous chromosome pairing at meiosis"/>
    <property type="evidence" value="ECO:0007669"/>
    <property type="project" value="TreeGrafter"/>
</dbReference>
<protein>
    <recommendedName>
        <fullName evidence="3">Homologous-pairing protein 2 homolog</fullName>
    </recommendedName>
</protein>
<dbReference type="GO" id="GO:0010774">
    <property type="term" value="P:meiotic strand invasion involved in reciprocal meiotic recombination"/>
    <property type="evidence" value="ECO:0007669"/>
    <property type="project" value="TreeGrafter"/>
</dbReference>
<feature type="domain" description="Homologous-pairing protein 2 winged helix" evidence="9">
    <location>
        <begin position="14"/>
        <end position="75"/>
    </location>
</feature>
<dbReference type="Pfam" id="PF18517">
    <property type="entry name" value="LZ3wCH"/>
    <property type="match status" value="1"/>
</dbReference>
<evidence type="ECO:0000259" key="10">
    <source>
        <dbReference type="Pfam" id="PF18517"/>
    </source>
</evidence>
<dbReference type="InterPro" id="IPR040661">
    <property type="entry name" value="LZ3wCH"/>
</dbReference>
<evidence type="ECO:0000256" key="8">
    <source>
        <dbReference type="SAM" id="Coils"/>
    </source>
</evidence>
<gene>
    <name evidence="11" type="ORF">G6F51_001950</name>
</gene>
<feature type="coiled-coil region" evidence="8">
    <location>
        <begin position="95"/>
        <end position="152"/>
    </location>
</feature>
<accession>A0A9P6YL65</accession>
<sequence>MAKKKTTSSASAEEAEKAILEYMIKVNRPYSATDIFSNLHSKYSKAHVIKALDKLAEEGELLSKLYGKASIYSIKQNIVENNKSEHILDAIDIEINKTTDKMNIIKAENKKFEEELFRLKSEPTAQEAIDLNKQYKEKNKELAEKLEKFKNGAVFIPSEKRERVEAEFNFNRNMWKKRRKMFQNIFDTISDNLPDNSNELKEQLGIEEDEIPFESDPFAF</sequence>
<reference evidence="11" key="1">
    <citation type="journal article" date="2020" name="Microb. Genom.">
        <title>Genetic diversity of clinical and environmental Mucorales isolates obtained from an investigation of mucormycosis cases among solid organ transplant recipients.</title>
        <authorList>
            <person name="Nguyen M.H."/>
            <person name="Kaul D."/>
            <person name="Muto C."/>
            <person name="Cheng S.J."/>
            <person name="Richter R.A."/>
            <person name="Bruno V.M."/>
            <person name="Liu G."/>
            <person name="Beyhan S."/>
            <person name="Sundermann A.J."/>
            <person name="Mounaud S."/>
            <person name="Pasculle A.W."/>
            <person name="Nierman W.C."/>
            <person name="Driscoll E."/>
            <person name="Cumbie R."/>
            <person name="Clancy C.J."/>
            <person name="Dupont C.L."/>
        </authorList>
    </citation>
    <scope>NUCLEOTIDE SEQUENCE</scope>
    <source>
        <strain evidence="11">GL16</strain>
    </source>
</reference>
<evidence type="ECO:0000256" key="1">
    <source>
        <dbReference type="ARBA" id="ARBA00004123"/>
    </source>
</evidence>
<dbReference type="Proteomes" id="UP000717996">
    <property type="component" value="Unassembled WGS sequence"/>
</dbReference>
<evidence type="ECO:0000256" key="3">
    <source>
        <dbReference type="ARBA" id="ARBA00016093"/>
    </source>
</evidence>
<comment type="subcellular location">
    <subcellularLocation>
        <location evidence="1">Nucleus</location>
    </subcellularLocation>
</comment>
<dbReference type="GO" id="GO:0003690">
    <property type="term" value="F:double-stranded DNA binding"/>
    <property type="evidence" value="ECO:0007669"/>
    <property type="project" value="TreeGrafter"/>
</dbReference>
<comment type="similarity">
    <text evidence="2">Belongs to the HOP2 family.</text>
</comment>
<feature type="domain" description="Leucine zipper with capping helix" evidence="10">
    <location>
        <begin position="159"/>
        <end position="210"/>
    </location>
</feature>
<evidence type="ECO:0000256" key="6">
    <source>
        <dbReference type="ARBA" id="ARBA00023242"/>
    </source>
</evidence>
<keyword evidence="4 8" id="KW-0175">Coiled coil</keyword>
<keyword evidence="5" id="KW-0233">DNA recombination</keyword>
<proteinExistence type="inferred from homology"/>
<dbReference type="InterPro" id="IPR010776">
    <property type="entry name" value="Hop2_WH_dom"/>
</dbReference>